<organism evidence="3 4">
    <name type="scientific">Fibroporia radiculosa</name>
    <dbReference type="NCBI Taxonomy" id="599839"/>
    <lineage>
        <taxon>Eukaryota</taxon>
        <taxon>Fungi</taxon>
        <taxon>Dikarya</taxon>
        <taxon>Basidiomycota</taxon>
        <taxon>Agaricomycotina</taxon>
        <taxon>Agaricomycetes</taxon>
        <taxon>Polyporales</taxon>
        <taxon>Fibroporiaceae</taxon>
        <taxon>Fibroporia</taxon>
    </lineage>
</organism>
<feature type="compositionally biased region" description="Low complexity" evidence="1">
    <location>
        <begin position="252"/>
        <end position="273"/>
    </location>
</feature>
<protein>
    <recommendedName>
        <fullName evidence="2">Mediator of RNA polymerase II transcription subunit 25 von Willebrand factor type A domain-containing protein</fullName>
    </recommendedName>
</protein>
<dbReference type="OrthoDB" id="7690434at2759"/>
<evidence type="ECO:0000259" key="2">
    <source>
        <dbReference type="Pfam" id="PF11265"/>
    </source>
</evidence>
<feature type="region of interest" description="Disordered" evidence="1">
    <location>
        <begin position="343"/>
        <end position="440"/>
    </location>
</feature>
<evidence type="ECO:0000256" key="1">
    <source>
        <dbReference type="SAM" id="MobiDB-lite"/>
    </source>
</evidence>
<feature type="compositionally biased region" description="Polar residues" evidence="1">
    <location>
        <begin position="419"/>
        <end position="429"/>
    </location>
</feature>
<dbReference type="GeneID" id="24099592"/>
<dbReference type="InterPro" id="IPR021419">
    <property type="entry name" value="Mediator_Med25_VWA"/>
</dbReference>
<dbReference type="InParanoid" id="J4IBH7"/>
<dbReference type="HOGENOM" id="CLU_009743_0_0_1"/>
<dbReference type="AlphaFoldDB" id="J4IBH7"/>
<feature type="region of interest" description="Disordered" evidence="1">
    <location>
        <begin position="205"/>
        <end position="276"/>
    </location>
</feature>
<feature type="compositionally biased region" description="Polar residues" evidence="1">
    <location>
        <begin position="345"/>
        <end position="379"/>
    </location>
</feature>
<evidence type="ECO:0000313" key="4">
    <source>
        <dbReference type="Proteomes" id="UP000006352"/>
    </source>
</evidence>
<evidence type="ECO:0000313" key="3">
    <source>
        <dbReference type="EMBL" id="CCM04681.1"/>
    </source>
</evidence>
<feature type="domain" description="Mediator of RNA polymerase II transcription subunit 25 von Willebrand factor type A" evidence="2">
    <location>
        <begin position="6"/>
        <end position="186"/>
    </location>
</feature>
<dbReference type="EMBL" id="HE797163">
    <property type="protein sequence ID" value="CCM04681.1"/>
    <property type="molecule type" value="Genomic_DNA"/>
</dbReference>
<proteinExistence type="predicted"/>
<dbReference type="Proteomes" id="UP000006352">
    <property type="component" value="Unassembled WGS sequence"/>
</dbReference>
<sequence>MSDVIAIAYVVDSSLALADEWNQVIQEYIGPLLRRLSDLYGSRAHFRFGCVSYGSAETRPTPLIGKVFFNNAQTVLNDMRNDPSKVGIGRTGSGESGGLAALEGLVAAIELFESLRETMEVFASYVIHVAAAEPDSTERPQWNVMPTLDDVSWDTLSSEFQKREICYSAILLRQLPRYPELATSAAAGTIQGPWFPVRSSHSIHLSGFSSPKSKGTKRPSEIVSIAPEGSPVAKRSRVQSQPKHTSPKIADSTIQPTSATSTAAQSSSSTPTQVLGGFPISQFEERTRALQALMIQRQQQIKAHQVAGREDEARQANADYQKLATMHKQIAAAIHKHKASLASSVNAAGQSRSRPVSSNTQGGSSVASSNANDKNGVQTSASAPQPSQSVSSLDDVPMPDPPSPLGQPASNAHPPHLLQATSNHQNSLPDVTGPTHPAMESQMNRATNLPMQNSGQASQNPTLPAANPTQQVVNSAFGQIVWEGGLSWGPGIDLNGRVVQAHVLMHTQQPGHGTILRSMNWPSNVMLVAAPERVIPLFLLQDWLKRLSNQCAIVYFTPQVLQGNHKTNDENLRGLYTALQEKSIYAIATFTGPAGLPEKRMMLFPSKPGVFIGAFFLSMRGMPPMPKSEVCGFELTQLPPPVAMLLTKLSPQQQQTLNNLPLDKRLSALQQIMAARQQQLLNQAQQAQMPSQMPSQTPTTSQAQLQALQQKHNVFIMNPFVNGQPPPLGQAMSLTQNVSQQPQIPDLLPGSNPGAMLSQGASGMMHQRTSSAGSANGMGGVPNEVMQSFTQRKEGGGTRGMGM</sequence>
<dbReference type="Pfam" id="PF11265">
    <property type="entry name" value="Med25_VWA"/>
    <property type="match status" value="1"/>
</dbReference>
<feature type="compositionally biased region" description="Low complexity" evidence="1">
    <location>
        <begin position="380"/>
        <end position="392"/>
    </location>
</feature>
<accession>J4IBH7</accession>
<dbReference type="RefSeq" id="XP_012183964.1">
    <property type="nucleotide sequence ID" value="XM_012328574.1"/>
</dbReference>
<keyword evidence="4" id="KW-1185">Reference proteome</keyword>
<name>J4IBH7_9APHY</name>
<reference evidence="3 4" key="1">
    <citation type="journal article" date="2012" name="Appl. Environ. Microbiol.">
        <title>Short-read sequencing for genomic analysis of the brown rot fungus Fibroporia radiculosa.</title>
        <authorList>
            <person name="Tang J.D."/>
            <person name="Perkins A.D."/>
            <person name="Sonstegard T.S."/>
            <person name="Schroeder S.G."/>
            <person name="Burgess S.C."/>
            <person name="Diehl S.V."/>
        </authorList>
    </citation>
    <scope>NUCLEOTIDE SEQUENCE [LARGE SCALE GENOMIC DNA]</scope>
    <source>
        <strain evidence="3 4">TFFH 294</strain>
    </source>
</reference>
<gene>
    <name evidence="3" type="ORF">FIBRA_06867</name>
</gene>